<feature type="region of interest" description="Disordered" evidence="5">
    <location>
        <begin position="373"/>
        <end position="457"/>
    </location>
</feature>
<proteinExistence type="predicted"/>
<feature type="compositionally biased region" description="Gly residues" evidence="5">
    <location>
        <begin position="419"/>
        <end position="428"/>
    </location>
</feature>
<dbReference type="InParanoid" id="J4GAA8"/>
<dbReference type="SUPFAM" id="SSF57850">
    <property type="entry name" value="RING/U-box"/>
    <property type="match status" value="1"/>
</dbReference>
<evidence type="ECO:0000259" key="6">
    <source>
        <dbReference type="PROSITE" id="PS50089"/>
    </source>
</evidence>
<evidence type="ECO:0000256" key="1">
    <source>
        <dbReference type="ARBA" id="ARBA00022723"/>
    </source>
</evidence>
<evidence type="ECO:0000256" key="3">
    <source>
        <dbReference type="ARBA" id="ARBA00022833"/>
    </source>
</evidence>
<gene>
    <name evidence="7" type="ORF">FIBRA_05894</name>
</gene>
<dbReference type="GO" id="GO:0005737">
    <property type="term" value="C:cytoplasm"/>
    <property type="evidence" value="ECO:0007669"/>
    <property type="project" value="TreeGrafter"/>
</dbReference>
<evidence type="ECO:0000313" key="7">
    <source>
        <dbReference type="EMBL" id="CCM03748.1"/>
    </source>
</evidence>
<feature type="domain" description="RING-type" evidence="6">
    <location>
        <begin position="319"/>
        <end position="366"/>
    </location>
</feature>
<dbReference type="GO" id="GO:0061630">
    <property type="term" value="F:ubiquitin protein ligase activity"/>
    <property type="evidence" value="ECO:0007669"/>
    <property type="project" value="TreeGrafter"/>
</dbReference>
<evidence type="ECO:0000256" key="5">
    <source>
        <dbReference type="SAM" id="MobiDB-lite"/>
    </source>
</evidence>
<dbReference type="AlphaFoldDB" id="J4GAA8"/>
<reference evidence="7 8" key="1">
    <citation type="journal article" date="2012" name="Appl. Environ. Microbiol.">
        <title>Short-read sequencing for genomic analysis of the brown rot fungus Fibroporia radiculosa.</title>
        <authorList>
            <person name="Tang J.D."/>
            <person name="Perkins A.D."/>
            <person name="Sonstegard T.S."/>
            <person name="Schroeder S.G."/>
            <person name="Burgess S.C."/>
            <person name="Diehl S.V."/>
        </authorList>
    </citation>
    <scope>NUCLEOTIDE SEQUENCE [LARGE SCALE GENOMIC DNA]</scope>
    <source>
        <strain evidence="7 8">TFFH 294</strain>
    </source>
</reference>
<dbReference type="GO" id="GO:0016567">
    <property type="term" value="P:protein ubiquitination"/>
    <property type="evidence" value="ECO:0007669"/>
    <property type="project" value="TreeGrafter"/>
</dbReference>
<keyword evidence="2 4" id="KW-0863">Zinc-finger</keyword>
<dbReference type="SMART" id="SM00184">
    <property type="entry name" value="RING"/>
    <property type="match status" value="1"/>
</dbReference>
<evidence type="ECO:0000313" key="8">
    <source>
        <dbReference type="Proteomes" id="UP000006352"/>
    </source>
</evidence>
<dbReference type="EMBL" id="HE797127">
    <property type="protein sequence ID" value="CCM03748.1"/>
    <property type="molecule type" value="Genomic_DNA"/>
</dbReference>
<feature type="compositionally biased region" description="Low complexity" evidence="5">
    <location>
        <begin position="388"/>
        <end position="405"/>
    </location>
</feature>
<keyword evidence="3" id="KW-0862">Zinc</keyword>
<organism evidence="7 8">
    <name type="scientific">Fibroporia radiculosa</name>
    <dbReference type="NCBI Taxonomy" id="599839"/>
    <lineage>
        <taxon>Eukaryota</taxon>
        <taxon>Fungi</taxon>
        <taxon>Dikarya</taxon>
        <taxon>Basidiomycota</taxon>
        <taxon>Agaricomycotina</taxon>
        <taxon>Agaricomycetes</taxon>
        <taxon>Polyporales</taxon>
        <taxon>Fibroporiaceae</taxon>
        <taxon>Fibroporia</taxon>
    </lineage>
</organism>
<dbReference type="PROSITE" id="PS50089">
    <property type="entry name" value="ZF_RING_2"/>
    <property type="match status" value="1"/>
</dbReference>
<dbReference type="Pfam" id="PF13639">
    <property type="entry name" value="zf-RING_2"/>
    <property type="match status" value="1"/>
</dbReference>
<dbReference type="OrthoDB" id="8062037at2759"/>
<accession>J4GAA8</accession>
<dbReference type="PANTHER" id="PTHR15710">
    <property type="entry name" value="E3 UBIQUITIN-PROTEIN LIGASE PRAJA"/>
    <property type="match status" value="1"/>
</dbReference>
<dbReference type="FunCoup" id="J4GAA8">
    <property type="interactions" value="267"/>
</dbReference>
<sequence length="457" mass="48612">MFAVVAHSTSARLAKPNVILLFQPPPPTFCSDLLSATMSSREPMWFCHECHAEMRPLMVPDPHCASCNGAFVEKLENPDDDPRAFQHAHDGFDDDALPENMDGFLAGLRSLMRGPGVNPSSGSPQGIPPLGSTRSQPGSPTGRRDRMGLGEGSGMTIRIQGSPDGRAHAMFINGSSRRDHVSPLFGDFISRGGESRSSRDDQNTIHGPLMAQYLLAMLGSRPGQNDDSLNDLLGSMFGMPGGAENGRWGDYVFNQEGGASLPLFSTMSSLTRVVALDQIITQIMESSNASAPVAATEAIMENLPRIVLEAGSQLLEKDCAVCKEQFKLETEDPDEQVVVTLPCKHPFHEGCIMPWLKSSGTCPVCRYQLVPQPEHHTPGPGASGSGSGRPSSPNNPRQRPSSPGRGAQGGSGLFNLFGIGAGGGGSNGGATHTTRRRTQDANDPESHIPGGWGDHVD</sequence>
<dbReference type="GO" id="GO:0008270">
    <property type="term" value="F:zinc ion binding"/>
    <property type="evidence" value="ECO:0007669"/>
    <property type="project" value="UniProtKB-KW"/>
</dbReference>
<dbReference type="InterPro" id="IPR013083">
    <property type="entry name" value="Znf_RING/FYVE/PHD"/>
</dbReference>
<keyword evidence="1" id="KW-0479">Metal-binding</keyword>
<feature type="compositionally biased region" description="Basic and acidic residues" evidence="5">
    <location>
        <begin position="437"/>
        <end position="446"/>
    </location>
</feature>
<dbReference type="GeneID" id="24098659"/>
<dbReference type="InterPro" id="IPR001841">
    <property type="entry name" value="Znf_RING"/>
</dbReference>
<name>J4GAA8_9APHY</name>
<feature type="region of interest" description="Disordered" evidence="5">
    <location>
        <begin position="112"/>
        <end position="152"/>
    </location>
</feature>
<dbReference type="HOGENOM" id="CLU_049060_0_0_1"/>
<dbReference type="STRING" id="599839.J4GAA8"/>
<dbReference type="PANTHER" id="PTHR15710:SF217">
    <property type="entry name" value="E3 UBIQUITIN-PROTEIN LIGASE RDUF2"/>
    <property type="match status" value="1"/>
</dbReference>
<evidence type="ECO:0000256" key="2">
    <source>
        <dbReference type="ARBA" id="ARBA00022771"/>
    </source>
</evidence>
<evidence type="ECO:0000256" key="4">
    <source>
        <dbReference type="PROSITE-ProRule" id="PRU00175"/>
    </source>
</evidence>
<dbReference type="Gene3D" id="3.30.40.10">
    <property type="entry name" value="Zinc/RING finger domain, C3HC4 (zinc finger)"/>
    <property type="match status" value="1"/>
</dbReference>
<protein>
    <recommendedName>
        <fullName evidence="6">RING-type domain-containing protein</fullName>
    </recommendedName>
</protein>
<keyword evidence="8" id="KW-1185">Reference proteome</keyword>
<dbReference type="Proteomes" id="UP000006352">
    <property type="component" value="Unassembled WGS sequence"/>
</dbReference>
<dbReference type="RefSeq" id="XP_012183031.1">
    <property type="nucleotide sequence ID" value="XM_012327641.1"/>
</dbReference>